<gene>
    <name evidence="1" type="ORF">SNEC2469_LOCUS27500</name>
</gene>
<evidence type="ECO:0000313" key="1">
    <source>
        <dbReference type="EMBL" id="CAE7864161.1"/>
    </source>
</evidence>
<sequence length="129" mass="14055">MEWDGYSWTTSPSTEVSMSIADVLGSHVMQTKLLEAALSTSSKIGDLRASLTAANDELSASATMESGFAVDPASVLLVDRALQNVVFSAGRTSANRRQRLKAPCAETQRFSDKLCAFHIFWYGQASHFF</sequence>
<protein>
    <submittedName>
        <fullName evidence="1">Uncharacterized protein</fullName>
    </submittedName>
</protein>
<accession>A0A813ACF7</accession>
<dbReference type="OrthoDB" id="416453at2759"/>
<dbReference type="Proteomes" id="UP000601435">
    <property type="component" value="Unassembled WGS sequence"/>
</dbReference>
<proteinExistence type="predicted"/>
<reference evidence="1" key="1">
    <citation type="submission" date="2021-02" db="EMBL/GenBank/DDBJ databases">
        <authorList>
            <person name="Dougan E. K."/>
            <person name="Rhodes N."/>
            <person name="Thang M."/>
            <person name="Chan C."/>
        </authorList>
    </citation>
    <scope>NUCLEOTIDE SEQUENCE</scope>
</reference>
<organism evidence="1 2">
    <name type="scientific">Symbiodinium necroappetens</name>
    <dbReference type="NCBI Taxonomy" id="1628268"/>
    <lineage>
        <taxon>Eukaryota</taxon>
        <taxon>Sar</taxon>
        <taxon>Alveolata</taxon>
        <taxon>Dinophyceae</taxon>
        <taxon>Suessiales</taxon>
        <taxon>Symbiodiniaceae</taxon>
        <taxon>Symbiodinium</taxon>
    </lineage>
</organism>
<comment type="caution">
    <text evidence="1">The sequence shown here is derived from an EMBL/GenBank/DDBJ whole genome shotgun (WGS) entry which is preliminary data.</text>
</comment>
<name>A0A813ACF7_9DINO</name>
<evidence type="ECO:0000313" key="2">
    <source>
        <dbReference type="Proteomes" id="UP000601435"/>
    </source>
</evidence>
<dbReference type="AlphaFoldDB" id="A0A813ACF7"/>
<keyword evidence="2" id="KW-1185">Reference proteome</keyword>
<dbReference type="EMBL" id="CAJNJA010057997">
    <property type="protein sequence ID" value="CAE7864161.1"/>
    <property type="molecule type" value="Genomic_DNA"/>
</dbReference>